<comment type="caution">
    <text evidence="1">The sequence shown here is derived from an EMBL/GenBank/DDBJ whole genome shotgun (WGS) entry which is preliminary data.</text>
</comment>
<accession>A0ACB7VJ39</accession>
<sequence length="132" mass="13656">MASNVNASNVIKAIIAGIIIGAPLLAGMGLTFMASTSLLLLSSPLLLFFSPLLLFVSFILLLSLAGFGFSTAVAAAGLSSLRRAFKAVGGESGPVVCRRGLETLTESGRPVREEIVHVGKYSAETVEVFPSS</sequence>
<gene>
    <name evidence="1" type="ORF">IHE45_08G062900</name>
</gene>
<dbReference type="EMBL" id="CM037018">
    <property type="protein sequence ID" value="KAH7674280.1"/>
    <property type="molecule type" value="Genomic_DNA"/>
</dbReference>
<reference evidence="2" key="1">
    <citation type="journal article" date="2022" name="Nat. Commun.">
        <title>Chromosome evolution and the genetic basis of agronomically important traits in greater yam.</title>
        <authorList>
            <person name="Bredeson J.V."/>
            <person name="Lyons J.B."/>
            <person name="Oniyinde I.O."/>
            <person name="Okereke N.R."/>
            <person name="Kolade O."/>
            <person name="Nnabue I."/>
            <person name="Nwadili C.O."/>
            <person name="Hribova E."/>
            <person name="Parker M."/>
            <person name="Nwogha J."/>
            <person name="Shu S."/>
            <person name="Carlson J."/>
            <person name="Kariba R."/>
            <person name="Muthemba S."/>
            <person name="Knop K."/>
            <person name="Barton G.J."/>
            <person name="Sherwood A.V."/>
            <person name="Lopez-Montes A."/>
            <person name="Asiedu R."/>
            <person name="Jamnadass R."/>
            <person name="Muchugi A."/>
            <person name="Goodstein D."/>
            <person name="Egesi C.N."/>
            <person name="Featherston J."/>
            <person name="Asfaw A."/>
            <person name="Simpson G.G."/>
            <person name="Dolezel J."/>
            <person name="Hendre P.S."/>
            <person name="Van Deynze A."/>
            <person name="Kumar P.L."/>
            <person name="Obidiegwu J.E."/>
            <person name="Bhattacharjee R."/>
            <person name="Rokhsar D.S."/>
        </authorList>
    </citation>
    <scope>NUCLEOTIDE SEQUENCE [LARGE SCALE GENOMIC DNA]</scope>
    <source>
        <strain evidence="2">cv. TDa95/00328</strain>
    </source>
</reference>
<dbReference type="Proteomes" id="UP000827976">
    <property type="component" value="Chromosome 8"/>
</dbReference>
<organism evidence="1 2">
    <name type="scientific">Dioscorea alata</name>
    <name type="common">Purple yam</name>
    <dbReference type="NCBI Taxonomy" id="55571"/>
    <lineage>
        <taxon>Eukaryota</taxon>
        <taxon>Viridiplantae</taxon>
        <taxon>Streptophyta</taxon>
        <taxon>Embryophyta</taxon>
        <taxon>Tracheophyta</taxon>
        <taxon>Spermatophyta</taxon>
        <taxon>Magnoliopsida</taxon>
        <taxon>Liliopsida</taxon>
        <taxon>Dioscoreales</taxon>
        <taxon>Dioscoreaceae</taxon>
        <taxon>Dioscorea</taxon>
    </lineage>
</organism>
<evidence type="ECO:0000313" key="1">
    <source>
        <dbReference type="EMBL" id="KAH7674280.1"/>
    </source>
</evidence>
<name>A0ACB7VJ39_DIOAL</name>
<proteinExistence type="predicted"/>
<protein>
    <submittedName>
        <fullName evidence="1">Oleosin protein</fullName>
    </submittedName>
</protein>
<evidence type="ECO:0000313" key="2">
    <source>
        <dbReference type="Proteomes" id="UP000827976"/>
    </source>
</evidence>
<keyword evidence="2" id="KW-1185">Reference proteome</keyword>